<dbReference type="SMART" id="SM00062">
    <property type="entry name" value="PBPb"/>
    <property type="match status" value="1"/>
</dbReference>
<name>A0A9X2WS05_9GAMM</name>
<keyword evidence="5" id="KW-1185">Reference proteome</keyword>
<dbReference type="PANTHER" id="PTHR35936">
    <property type="entry name" value="MEMBRANE-BOUND LYTIC MUREIN TRANSGLYCOSYLASE F"/>
    <property type="match status" value="1"/>
</dbReference>
<evidence type="ECO:0000313" key="5">
    <source>
        <dbReference type="Proteomes" id="UP001155604"/>
    </source>
</evidence>
<gene>
    <name evidence="4" type="ORF">NE536_04095</name>
</gene>
<proteinExistence type="inferred from homology"/>
<accession>A0A9X2WS05</accession>
<organism evidence="4 5">
    <name type="scientific">Shewanella septentrionalis</name>
    <dbReference type="NCBI Taxonomy" id="2952223"/>
    <lineage>
        <taxon>Bacteria</taxon>
        <taxon>Pseudomonadati</taxon>
        <taxon>Pseudomonadota</taxon>
        <taxon>Gammaproteobacteria</taxon>
        <taxon>Alteromonadales</taxon>
        <taxon>Shewanellaceae</taxon>
        <taxon>Shewanella</taxon>
    </lineage>
</organism>
<feature type="domain" description="Solute-binding protein family 3/N-terminal" evidence="3">
    <location>
        <begin position="18"/>
        <end position="248"/>
    </location>
</feature>
<dbReference type="Gene3D" id="3.40.190.10">
    <property type="entry name" value="Periplasmic binding protein-like II"/>
    <property type="match status" value="2"/>
</dbReference>
<dbReference type="EMBL" id="JAMTCC010000005">
    <property type="protein sequence ID" value="MCT7944544.1"/>
    <property type="molecule type" value="Genomic_DNA"/>
</dbReference>
<dbReference type="Pfam" id="PF00497">
    <property type="entry name" value="SBP_bac_3"/>
    <property type="match status" value="1"/>
</dbReference>
<comment type="caution">
    <text evidence="4">The sequence shown here is derived from an EMBL/GenBank/DDBJ whole genome shotgun (WGS) entry which is preliminary data.</text>
</comment>
<protein>
    <submittedName>
        <fullName evidence="4">Transporter substrate-binding domain-containing protein</fullName>
    </submittedName>
</protein>
<reference evidence="4" key="1">
    <citation type="journal article" date="2023" name="Int. J. Syst. Evol. Microbiol.">
        <title>&lt;i&gt;Shewanella septentrionalis&lt;/i&gt; sp. nov. and &lt;i&gt;Shewanella holmiensis&lt;/i&gt; sp. nov., isolated from Baltic Sea water and sediments.</title>
        <authorList>
            <person name="Martin-Rodriguez A.J."/>
            <person name="Thorell K."/>
            <person name="Joffre E."/>
            <person name="Jensie-Markopoulos S."/>
            <person name="Moore E.R.B."/>
            <person name="Sjoling A."/>
        </authorList>
    </citation>
    <scope>NUCLEOTIDE SEQUENCE</scope>
    <source>
        <strain evidence="4">SP1W3</strain>
    </source>
</reference>
<dbReference type="SUPFAM" id="SSF53850">
    <property type="entry name" value="Periplasmic binding protein-like II"/>
    <property type="match status" value="1"/>
</dbReference>
<evidence type="ECO:0000313" key="4">
    <source>
        <dbReference type="EMBL" id="MCT7944544.1"/>
    </source>
</evidence>
<sequence>MPAHSASPATATFACSNPIKVGYNDWAPYAWQDPQGEAQGLDVELMRSFAQFLGCDVNFINVPAKRSHQMLKAGTLDVMMGATKTQDRQKYALFSEYYRNEAVRLFVLDEKKEQIHLDQWQDIFTHKLRLLVPTSGWYGNDYHDSQGRLEQAQLLVLSPSLDKSVQMLYHGRADLIIGDAMAVPYIASQYQGVKLAPLRLVLEENPIHLMLSKVSMSALQLTQINTAIRTLKDNGEIARVLLKWQQISLAQQTNMSRQNHTQEVRYTLALIYP</sequence>
<dbReference type="Proteomes" id="UP001155604">
    <property type="component" value="Unassembled WGS sequence"/>
</dbReference>
<dbReference type="AlphaFoldDB" id="A0A9X2WS05"/>
<keyword evidence="2" id="KW-0732">Signal</keyword>
<evidence type="ECO:0000256" key="1">
    <source>
        <dbReference type="ARBA" id="ARBA00010333"/>
    </source>
</evidence>
<dbReference type="PANTHER" id="PTHR35936:SF20">
    <property type="entry name" value="ABC TRANSPORTER ARGININE-BINDING PROTEIN 2-RELATED"/>
    <property type="match status" value="1"/>
</dbReference>
<dbReference type="InterPro" id="IPR001638">
    <property type="entry name" value="Solute-binding_3/MltF_N"/>
</dbReference>
<evidence type="ECO:0000256" key="2">
    <source>
        <dbReference type="ARBA" id="ARBA00022729"/>
    </source>
</evidence>
<evidence type="ECO:0000259" key="3">
    <source>
        <dbReference type="SMART" id="SM00062"/>
    </source>
</evidence>
<comment type="similarity">
    <text evidence="1">Belongs to the bacterial solute-binding protein 3 family.</text>
</comment>